<feature type="compositionally biased region" description="Basic and acidic residues" evidence="1">
    <location>
        <begin position="837"/>
        <end position="854"/>
    </location>
</feature>
<reference evidence="2 3" key="1">
    <citation type="submission" date="2024-06" db="EMBL/GenBank/DDBJ databases">
        <authorList>
            <person name="Pan Q."/>
            <person name="Wen M."/>
            <person name="Jouanno E."/>
            <person name="Zahm M."/>
            <person name="Klopp C."/>
            <person name="Cabau C."/>
            <person name="Louis A."/>
            <person name="Berthelot C."/>
            <person name="Parey E."/>
            <person name="Roest Crollius H."/>
            <person name="Montfort J."/>
            <person name="Robinson-Rechavi M."/>
            <person name="Bouchez O."/>
            <person name="Lampietro C."/>
            <person name="Lopez Roques C."/>
            <person name="Donnadieu C."/>
            <person name="Postlethwait J."/>
            <person name="Bobe J."/>
            <person name="Verreycken H."/>
            <person name="Guiguen Y."/>
        </authorList>
    </citation>
    <scope>NUCLEOTIDE SEQUENCE [LARGE SCALE GENOMIC DNA]</scope>
    <source>
        <strain evidence="2">Up_M1</strain>
        <tissue evidence="2">Testis</tissue>
    </source>
</reference>
<dbReference type="EMBL" id="JAGEUA010000005">
    <property type="protein sequence ID" value="KAL0978999.1"/>
    <property type="molecule type" value="Genomic_DNA"/>
</dbReference>
<organism evidence="2 3">
    <name type="scientific">Umbra pygmaea</name>
    <name type="common">Eastern mudminnow</name>
    <dbReference type="NCBI Taxonomy" id="75934"/>
    <lineage>
        <taxon>Eukaryota</taxon>
        <taxon>Metazoa</taxon>
        <taxon>Chordata</taxon>
        <taxon>Craniata</taxon>
        <taxon>Vertebrata</taxon>
        <taxon>Euteleostomi</taxon>
        <taxon>Actinopterygii</taxon>
        <taxon>Neopterygii</taxon>
        <taxon>Teleostei</taxon>
        <taxon>Protacanthopterygii</taxon>
        <taxon>Esociformes</taxon>
        <taxon>Umbridae</taxon>
        <taxon>Umbra</taxon>
    </lineage>
</organism>
<feature type="compositionally biased region" description="Basic and acidic residues" evidence="1">
    <location>
        <begin position="480"/>
        <end position="501"/>
    </location>
</feature>
<dbReference type="PANTHER" id="PTHR22442">
    <property type="match status" value="1"/>
</dbReference>
<feature type="region of interest" description="Disordered" evidence="1">
    <location>
        <begin position="1160"/>
        <end position="1221"/>
    </location>
</feature>
<feature type="compositionally biased region" description="Basic and acidic residues" evidence="1">
    <location>
        <begin position="686"/>
        <end position="699"/>
    </location>
</feature>
<feature type="region of interest" description="Disordered" evidence="1">
    <location>
        <begin position="762"/>
        <end position="818"/>
    </location>
</feature>
<feature type="compositionally biased region" description="Basic and acidic residues" evidence="1">
    <location>
        <begin position="783"/>
        <end position="795"/>
    </location>
</feature>
<feature type="compositionally biased region" description="Acidic residues" evidence="1">
    <location>
        <begin position="709"/>
        <end position="727"/>
    </location>
</feature>
<feature type="compositionally biased region" description="Acidic residues" evidence="1">
    <location>
        <begin position="987"/>
        <end position="999"/>
    </location>
</feature>
<proteinExistence type="predicted"/>
<feature type="region of interest" description="Disordered" evidence="1">
    <location>
        <begin position="980"/>
        <end position="1000"/>
    </location>
</feature>
<protein>
    <submittedName>
        <fullName evidence="2">Uncharacterized protein</fullName>
    </submittedName>
</protein>
<feature type="compositionally biased region" description="Basic and acidic residues" evidence="1">
    <location>
        <begin position="587"/>
        <end position="600"/>
    </location>
</feature>
<feature type="compositionally biased region" description="Basic and acidic residues" evidence="1">
    <location>
        <begin position="762"/>
        <end position="776"/>
    </location>
</feature>
<dbReference type="PANTHER" id="PTHR22442:SF3">
    <property type="entry name" value="SOLUBLE LAMIN-ASSOCIATED PROTEIN OF 75 KDA"/>
    <property type="match status" value="1"/>
</dbReference>
<feature type="compositionally biased region" description="Basic and acidic residues" evidence="1">
    <location>
        <begin position="894"/>
        <end position="913"/>
    </location>
</feature>
<feature type="compositionally biased region" description="Basic and acidic residues" evidence="1">
    <location>
        <begin position="644"/>
        <end position="653"/>
    </location>
</feature>
<keyword evidence="3" id="KW-1185">Reference proteome</keyword>
<evidence type="ECO:0000256" key="1">
    <source>
        <dbReference type="SAM" id="MobiDB-lite"/>
    </source>
</evidence>
<dbReference type="InterPro" id="IPR029625">
    <property type="entry name" value="FAM169"/>
</dbReference>
<evidence type="ECO:0000313" key="3">
    <source>
        <dbReference type="Proteomes" id="UP001557470"/>
    </source>
</evidence>
<evidence type="ECO:0000313" key="2">
    <source>
        <dbReference type="EMBL" id="KAL0978999.1"/>
    </source>
</evidence>
<feature type="region of interest" description="Disordered" evidence="1">
    <location>
        <begin position="628"/>
        <end position="656"/>
    </location>
</feature>
<name>A0ABD0WQ83_UMBPY</name>
<gene>
    <name evidence="2" type="ORF">UPYG_G00179100</name>
</gene>
<feature type="compositionally biased region" description="Basic and acidic residues" evidence="1">
    <location>
        <begin position="544"/>
        <end position="565"/>
    </location>
</feature>
<feature type="compositionally biased region" description="Basic and acidic residues" evidence="1">
    <location>
        <begin position="1168"/>
        <end position="1187"/>
    </location>
</feature>
<feature type="compositionally biased region" description="Basic and acidic residues" evidence="1">
    <location>
        <begin position="802"/>
        <end position="816"/>
    </location>
</feature>
<dbReference type="AlphaFoldDB" id="A0ABD0WQ83"/>
<feature type="region of interest" description="Disordered" evidence="1">
    <location>
        <begin position="452"/>
        <end position="501"/>
    </location>
</feature>
<feature type="region of interest" description="Disordered" evidence="1">
    <location>
        <begin position="834"/>
        <end position="856"/>
    </location>
</feature>
<dbReference type="Proteomes" id="UP001557470">
    <property type="component" value="Unassembled WGS sequence"/>
</dbReference>
<comment type="caution">
    <text evidence="2">The sequence shown here is derived from an EMBL/GenBank/DDBJ whole genome shotgun (WGS) entry which is preliminary data.</text>
</comment>
<feature type="region of interest" description="Disordered" evidence="1">
    <location>
        <begin position="891"/>
        <end position="913"/>
    </location>
</feature>
<accession>A0ABD0WQ83</accession>
<sequence>MEFPVDGLARMSQEALEKSSQEYMDSILHSNPDSPEYLACANNTQVPISLSTVGFTPLYGVNMEQKVLALFSSEDQFTAVGLYLLDRWWSLEDILKTADPKRDGCLEVKSLGERIVLYILNRVVYRTKEIASDEIPFLCHGENDMAKIIWKDGQAVGFYSVKPSGSLCSSFLTQCYQLPVMDSIFVRKCHRGNSLGLQMLEDFVDTFKEDCLGLKYPLSKAMYKVCEKYLSLYPGDRDMLWEVTGVGGPSQRTNIANKIQIMDLGGVSKKLSFMEQSMENSVVSQNVVMEEVTLHVPEQQSMEYTVEIVEEVNLVKNTKETEKIPVTKRGSSSRLKRKKISEDREFKKVIRLEDTEAELETREAKQGQTTEEHVVAESIKEKFTIDVVEISTNDTAAESELGEEIGEDVTTQTLMLQTSTEVLGDLKKTVQQPPVNIENVASEIKQVEKAQESSKEVSGFNQDKNVENAIKGRSGPKYLPKPDVKDKKDKEKLPTFQKSGDEHEKILLPEVKDAPVLHTRILRRGKGVPAFQTPELHSRNKGKQFPEQEKMSHEEENKEAPDVKTRSQRTGKKTFPAKSTPKSTRKGKPDKEAEKKPAEVKSLEEFLKISPVVEMKAMQNTTKTIVAATPKKTPIQNKPSVDYNKQDAKEEKTGSGTTELVAVALSVEKDDVMEIETTEECAKVEEAEKAETTREKKIQEAGAAKVENIEEENVEEDANSPEEENLEYETTKEEVNGKDMIKEVKGVKTVAEISVEKKEKVVEEAEKVEDTEKASEDSGVDVLQKRVEKPAKELKITPPPEEEGKTSAPEVERKASGLEARVFRTGRKTILTAMTPKGKDIRRCKQSEEKKEGESVGIKNAVEEEETVMEVKVLRGGKKVLAATARSKIMQTRNKPEKEVEVKEPVTEQEKVEKPKVVVDNKIEPELEKAEVKNAPVEKSVAEEKVEEVKAVQEEGTTKEIVDEEKNKVEADEEMLVKIAGDKQTEGFEETEKVEEEATTNELENTILVKSVENEDNVKSVTIQTLEIQKATVMLVDLKKSFHQSVEIPNVHKKADELTEEELVDKVSAKSLVEKEKMATTTTSQKEVDAKNLEDILEVPQIMDTSGTNNGKEIATALTTKKVSIQMKPSLDNEHHTEEGEAGKEPTEVVEKALAETVESIEEEKEVEEARTEQVIEEERQVNKTESIEAAGAPTVKSVEEENMVKEATSEEGKRVERKDAKTADIDKIEKADGTTVERRFEEIMEEKKIQ</sequence>
<feature type="region of interest" description="Disordered" evidence="1">
    <location>
        <begin position="528"/>
        <end position="600"/>
    </location>
</feature>
<feature type="compositionally biased region" description="Basic and acidic residues" evidence="1">
    <location>
        <begin position="1198"/>
        <end position="1221"/>
    </location>
</feature>
<feature type="region of interest" description="Disordered" evidence="1">
    <location>
        <begin position="686"/>
        <end position="734"/>
    </location>
</feature>